<feature type="chain" id="PRO_5043630076" evidence="11">
    <location>
        <begin position="20"/>
        <end position="266"/>
    </location>
</feature>
<dbReference type="Pfam" id="PF03896">
    <property type="entry name" value="TRAP_alpha"/>
    <property type="match status" value="1"/>
</dbReference>
<dbReference type="PANTHER" id="PTHR12924">
    <property type="entry name" value="TRANSLOCON-ASSOCIATED PROTEIN, ALPHA SUBUNIT"/>
    <property type="match status" value="1"/>
</dbReference>
<comment type="similarity">
    <text evidence="8">Belongs to the IRC22 family.</text>
</comment>
<sequence>MWLFVNFLYLLSILNFSLANDEVNDEDSPIIEERELVTDPNFVPTPEKPFNFIIDYNIAFKEDVSSGLIDDLINGETIELLYNFKNLEPQDVSIVGVGGQMIDPVTGEIMANITASQIGPIEVTNNDTTPFTQRVGINMPIGNFLLVPAIYVVYQEQFMLLGSKNKLINVIEPTISIFNPKLIISEIILIVSTFAIGYYIYITFAGKYLSNILPESLLPSNPKKKSVSSSSSTTSTTSSTTNSPSPSLDSWLPESHKSISKKKKKN</sequence>
<evidence type="ECO:0000256" key="9">
    <source>
        <dbReference type="SAM" id="MobiDB-lite"/>
    </source>
</evidence>
<reference evidence="12 13" key="1">
    <citation type="journal article" date="2023" name="Elife">
        <title>Identification of key yeast species and microbe-microbe interactions impacting larval growth of Drosophila in the wild.</title>
        <authorList>
            <person name="Mure A."/>
            <person name="Sugiura Y."/>
            <person name="Maeda R."/>
            <person name="Honda K."/>
            <person name="Sakurai N."/>
            <person name="Takahashi Y."/>
            <person name="Watada M."/>
            <person name="Katoh T."/>
            <person name="Gotoh A."/>
            <person name="Gotoh Y."/>
            <person name="Taniguchi I."/>
            <person name="Nakamura K."/>
            <person name="Hayashi T."/>
            <person name="Katayama T."/>
            <person name="Uemura T."/>
            <person name="Hattori Y."/>
        </authorList>
    </citation>
    <scope>NUCLEOTIDE SEQUENCE [LARGE SCALE GENOMIC DNA]</scope>
    <source>
        <strain evidence="12 13">PK-24</strain>
    </source>
</reference>
<evidence type="ECO:0000256" key="2">
    <source>
        <dbReference type="ARBA" id="ARBA00022692"/>
    </source>
</evidence>
<evidence type="ECO:0000256" key="4">
    <source>
        <dbReference type="ARBA" id="ARBA00022824"/>
    </source>
</evidence>
<dbReference type="AlphaFoldDB" id="A0AAV5R9R2"/>
<keyword evidence="4" id="KW-0256">Endoplasmic reticulum</keyword>
<dbReference type="PANTHER" id="PTHR12924:SF0">
    <property type="entry name" value="TRANSLOCON-ASSOCIATED PROTEIN SUBUNIT ALPHA"/>
    <property type="match status" value="1"/>
</dbReference>
<evidence type="ECO:0000256" key="7">
    <source>
        <dbReference type="ARBA" id="ARBA00037565"/>
    </source>
</evidence>
<evidence type="ECO:0000256" key="8">
    <source>
        <dbReference type="ARBA" id="ARBA00038311"/>
    </source>
</evidence>
<dbReference type="GO" id="GO:0005789">
    <property type="term" value="C:endoplasmic reticulum membrane"/>
    <property type="evidence" value="ECO:0007669"/>
    <property type="project" value="UniProtKB-SubCell"/>
</dbReference>
<dbReference type="Proteomes" id="UP001378960">
    <property type="component" value="Unassembled WGS sequence"/>
</dbReference>
<comment type="subcellular location">
    <subcellularLocation>
        <location evidence="1">Endoplasmic reticulum membrane</location>
        <topology evidence="1">Single-pass type I membrane protein</topology>
    </subcellularLocation>
</comment>
<gene>
    <name evidence="12" type="ORF">DAPK24_039340</name>
</gene>
<name>A0AAV5R9R2_PICKL</name>
<comment type="caution">
    <text evidence="12">The sequence shown here is derived from an EMBL/GenBank/DDBJ whole genome shotgun (WGS) entry which is preliminary data.</text>
</comment>
<evidence type="ECO:0000256" key="6">
    <source>
        <dbReference type="ARBA" id="ARBA00023136"/>
    </source>
</evidence>
<feature type="transmembrane region" description="Helical" evidence="10">
    <location>
        <begin position="182"/>
        <end position="201"/>
    </location>
</feature>
<comment type="function">
    <text evidence="7">Is probably involved in a pathway contributing to genomic integrity.</text>
</comment>
<evidence type="ECO:0000313" key="13">
    <source>
        <dbReference type="Proteomes" id="UP001378960"/>
    </source>
</evidence>
<evidence type="ECO:0000313" key="12">
    <source>
        <dbReference type="EMBL" id="GMM47359.1"/>
    </source>
</evidence>
<dbReference type="InterPro" id="IPR005595">
    <property type="entry name" value="TRAP_alpha"/>
</dbReference>
<feature type="signal peptide" evidence="11">
    <location>
        <begin position="1"/>
        <end position="19"/>
    </location>
</feature>
<organism evidence="12 13">
    <name type="scientific">Pichia kluyveri</name>
    <name type="common">Yeast</name>
    <dbReference type="NCBI Taxonomy" id="36015"/>
    <lineage>
        <taxon>Eukaryota</taxon>
        <taxon>Fungi</taxon>
        <taxon>Dikarya</taxon>
        <taxon>Ascomycota</taxon>
        <taxon>Saccharomycotina</taxon>
        <taxon>Pichiomycetes</taxon>
        <taxon>Pichiales</taxon>
        <taxon>Pichiaceae</taxon>
        <taxon>Pichia</taxon>
    </lineage>
</organism>
<keyword evidence="13" id="KW-1185">Reference proteome</keyword>
<accession>A0AAV5R9R2</accession>
<dbReference type="EMBL" id="BTGB01000005">
    <property type="protein sequence ID" value="GMM47359.1"/>
    <property type="molecule type" value="Genomic_DNA"/>
</dbReference>
<keyword evidence="6 10" id="KW-0472">Membrane</keyword>
<evidence type="ECO:0000256" key="3">
    <source>
        <dbReference type="ARBA" id="ARBA00022729"/>
    </source>
</evidence>
<evidence type="ECO:0000256" key="11">
    <source>
        <dbReference type="SAM" id="SignalP"/>
    </source>
</evidence>
<keyword evidence="3 11" id="KW-0732">Signal</keyword>
<feature type="compositionally biased region" description="Low complexity" evidence="9">
    <location>
        <begin position="219"/>
        <end position="248"/>
    </location>
</feature>
<keyword evidence="2 10" id="KW-0812">Transmembrane</keyword>
<evidence type="ECO:0000256" key="5">
    <source>
        <dbReference type="ARBA" id="ARBA00022989"/>
    </source>
</evidence>
<feature type="region of interest" description="Disordered" evidence="9">
    <location>
        <begin position="219"/>
        <end position="266"/>
    </location>
</feature>
<evidence type="ECO:0000256" key="10">
    <source>
        <dbReference type="SAM" id="Phobius"/>
    </source>
</evidence>
<proteinExistence type="inferred from homology"/>
<protein>
    <submittedName>
        <fullName evidence="12">Irc22 protein</fullName>
    </submittedName>
</protein>
<keyword evidence="5 10" id="KW-1133">Transmembrane helix</keyword>
<evidence type="ECO:0000256" key="1">
    <source>
        <dbReference type="ARBA" id="ARBA00004115"/>
    </source>
</evidence>